<evidence type="ECO:0008006" key="3">
    <source>
        <dbReference type="Google" id="ProtNLM"/>
    </source>
</evidence>
<evidence type="ECO:0000313" key="2">
    <source>
        <dbReference type="Proteomes" id="UP001500908"/>
    </source>
</evidence>
<proteinExistence type="predicted"/>
<dbReference type="RefSeq" id="WP_344970426.1">
    <property type="nucleotide sequence ID" value="NZ_BAABDD010000008.1"/>
</dbReference>
<gene>
    <name evidence="1" type="ORF">GCM10022402_21640</name>
</gene>
<comment type="caution">
    <text evidence="1">The sequence shown here is derived from an EMBL/GenBank/DDBJ whole genome shotgun (WGS) entry which is preliminary data.</text>
</comment>
<dbReference type="Pfam" id="PF02810">
    <property type="entry name" value="SEC-C"/>
    <property type="match status" value="1"/>
</dbReference>
<dbReference type="Gene3D" id="3.10.450.50">
    <property type="match status" value="1"/>
</dbReference>
<keyword evidence="2" id="KW-1185">Reference proteome</keyword>
<organism evidence="1 2">
    <name type="scientific">Salinactinospora qingdaonensis</name>
    <dbReference type="NCBI Taxonomy" id="702744"/>
    <lineage>
        <taxon>Bacteria</taxon>
        <taxon>Bacillati</taxon>
        <taxon>Actinomycetota</taxon>
        <taxon>Actinomycetes</taxon>
        <taxon>Streptosporangiales</taxon>
        <taxon>Nocardiopsidaceae</taxon>
        <taxon>Salinactinospora</taxon>
    </lineage>
</organism>
<evidence type="ECO:0000313" key="1">
    <source>
        <dbReference type="EMBL" id="GAA3741502.1"/>
    </source>
</evidence>
<sequence>MEIKAASQAHIVSDAERLRVEARQLEADAPAFPDDRAAILAEAASLWHCLGDDERALRLCGEALATGGAGEGSQLARLRRLEVYAHHGQWSHVAAELRALRAEPVSPRPAHLVAEVLERFGRPGEALEFFSYACGPLLTELDRVEPAEAGKYLVYFDSAEGRARVRAALGMPEDELDAVIRRSYEEETVPLNGVDCVAPQPGDGKSPVAGFVARADLGRSHGWEPLVPAEFRSLGPQEYLLLLEGEWRVFTQCRPGGLTLVPVRVEEYQTFARQVGPSPSAQRLRHDFLRERLRSGDVVHWPPHRNAACWCGAERKYKKCCGAPHRA</sequence>
<dbReference type="Proteomes" id="UP001500908">
    <property type="component" value="Unassembled WGS sequence"/>
</dbReference>
<dbReference type="EMBL" id="BAABDD010000008">
    <property type="protein sequence ID" value="GAA3741502.1"/>
    <property type="molecule type" value="Genomic_DNA"/>
</dbReference>
<dbReference type="SUPFAM" id="SSF48452">
    <property type="entry name" value="TPR-like"/>
    <property type="match status" value="1"/>
</dbReference>
<dbReference type="InterPro" id="IPR004027">
    <property type="entry name" value="SEC_C_motif"/>
</dbReference>
<protein>
    <recommendedName>
        <fullName evidence="3">SEC-C motif-containing protein</fullName>
    </recommendedName>
</protein>
<accession>A0ABP7FJH3</accession>
<dbReference type="InterPro" id="IPR011990">
    <property type="entry name" value="TPR-like_helical_dom_sf"/>
</dbReference>
<name>A0ABP7FJH3_9ACTN</name>
<reference evidence="2" key="1">
    <citation type="journal article" date="2019" name="Int. J. Syst. Evol. Microbiol.">
        <title>The Global Catalogue of Microorganisms (GCM) 10K type strain sequencing project: providing services to taxonomists for standard genome sequencing and annotation.</title>
        <authorList>
            <consortium name="The Broad Institute Genomics Platform"/>
            <consortium name="The Broad Institute Genome Sequencing Center for Infectious Disease"/>
            <person name="Wu L."/>
            <person name="Ma J."/>
        </authorList>
    </citation>
    <scope>NUCLEOTIDE SEQUENCE [LARGE SCALE GENOMIC DNA]</scope>
    <source>
        <strain evidence="2">JCM 17137</strain>
    </source>
</reference>
<dbReference type="SUPFAM" id="SSF103642">
    <property type="entry name" value="Sec-C motif"/>
    <property type="match status" value="1"/>
</dbReference>